<dbReference type="Gene3D" id="3.30.430.10">
    <property type="entry name" value="Killer Toxin P4, subunit A"/>
    <property type="match status" value="1"/>
</dbReference>
<feature type="compositionally biased region" description="Polar residues" evidence="1">
    <location>
        <begin position="155"/>
        <end position="184"/>
    </location>
</feature>
<keyword evidence="5" id="KW-1185">Reference proteome</keyword>
<feature type="compositionally biased region" description="Polar residues" evidence="1">
    <location>
        <begin position="195"/>
        <end position="205"/>
    </location>
</feature>
<evidence type="ECO:0000313" key="4">
    <source>
        <dbReference type="EMBL" id="KAK6542297.1"/>
    </source>
</evidence>
<feature type="region of interest" description="Disordered" evidence="1">
    <location>
        <begin position="402"/>
        <end position="421"/>
    </location>
</feature>
<dbReference type="EMBL" id="JAVHJO010000002">
    <property type="protein sequence ID" value="KAK6542297.1"/>
    <property type="molecule type" value="Genomic_DNA"/>
</dbReference>
<feature type="compositionally biased region" description="Basic and acidic residues" evidence="1">
    <location>
        <begin position="111"/>
        <end position="125"/>
    </location>
</feature>
<organism evidence="4 5">
    <name type="scientific">Orbilia ellipsospora</name>
    <dbReference type="NCBI Taxonomy" id="2528407"/>
    <lineage>
        <taxon>Eukaryota</taxon>
        <taxon>Fungi</taxon>
        <taxon>Dikarya</taxon>
        <taxon>Ascomycota</taxon>
        <taxon>Pezizomycotina</taxon>
        <taxon>Orbiliomycetes</taxon>
        <taxon>Orbiliales</taxon>
        <taxon>Orbiliaceae</taxon>
        <taxon>Orbilia</taxon>
    </lineage>
</organism>
<reference evidence="4 5" key="1">
    <citation type="submission" date="2019-10" db="EMBL/GenBank/DDBJ databases">
        <authorList>
            <person name="Palmer J.M."/>
        </authorList>
    </citation>
    <scope>NUCLEOTIDE SEQUENCE [LARGE SCALE GENOMIC DNA]</scope>
    <source>
        <strain evidence="4 5">TWF694</strain>
    </source>
</reference>
<name>A0AAV9XJN6_9PEZI</name>
<feature type="chain" id="PRO_5043373341" description="Killer toxin Kp4 domain-containing protein" evidence="2">
    <location>
        <begin position="24"/>
        <end position="465"/>
    </location>
</feature>
<proteinExistence type="predicted"/>
<feature type="compositionally biased region" description="Acidic residues" evidence="1">
    <location>
        <begin position="222"/>
        <end position="232"/>
    </location>
</feature>
<dbReference type="SUPFAM" id="SSF55221">
    <property type="entry name" value="Yeast killer toxins"/>
    <property type="match status" value="1"/>
</dbReference>
<dbReference type="AlphaFoldDB" id="A0AAV9XJN6"/>
<feature type="domain" description="Killer toxin Kp4" evidence="3">
    <location>
        <begin position="240"/>
        <end position="370"/>
    </location>
</feature>
<accession>A0AAV9XJN6</accession>
<comment type="caution">
    <text evidence="4">The sequence shown here is derived from an EMBL/GenBank/DDBJ whole genome shotgun (WGS) entry which is preliminary data.</text>
</comment>
<feature type="region of interest" description="Disordered" evidence="1">
    <location>
        <begin position="155"/>
        <end position="241"/>
    </location>
</feature>
<evidence type="ECO:0000259" key="3">
    <source>
        <dbReference type="Pfam" id="PF09044"/>
    </source>
</evidence>
<evidence type="ECO:0000256" key="1">
    <source>
        <dbReference type="SAM" id="MobiDB-lite"/>
    </source>
</evidence>
<dbReference type="Proteomes" id="UP001365542">
    <property type="component" value="Unassembled WGS sequence"/>
</dbReference>
<dbReference type="Pfam" id="PF09044">
    <property type="entry name" value="Kp4"/>
    <property type="match status" value="1"/>
</dbReference>
<feature type="signal peptide" evidence="2">
    <location>
        <begin position="1"/>
        <end position="23"/>
    </location>
</feature>
<gene>
    <name evidence="4" type="ORF">TWF694_006257</name>
</gene>
<dbReference type="InterPro" id="IPR015131">
    <property type="entry name" value="Killer_tox_Kp4"/>
</dbReference>
<feature type="region of interest" description="Disordered" evidence="1">
    <location>
        <begin position="107"/>
        <end position="128"/>
    </location>
</feature>
<sequence length="465" mass="51088">MKKLKMHIKLLTFLALLTTSILCNPLPQDETSTRQTEGYRIEYPNPDLYHSHSTHVDFTTETATNLHPTVAADFTLDRTVTTPVTLDNPYPDDVSAQAAIDVPEFGTTHIHPHDQDGDSPYDHGQHPRRQIAATETVVNLVTQTIVEAHPQYTPQNAQAVQQDNKYQEPVQQPNVNANPQSGVNANPKPEGPEQAANQPFINSIPQSPPHVPRTPQTPGNDTDSETETDDDDSHQSRFSLQKRRKPLGINCRGKAWCGLDLISNKHLSSTLLHVMETSLPDDRVFGHQELIACVRGISYLAGERGFLCAWFDFADNTGKGYWEHRTGNINGKRVKVLAKEIVMHHCKGCGSAPIAYPGSNDGSRGYLTFNARRHGCPSELYHVDSVCGAGKEVSHDVLVGGEVDKTSNGTSDGDGYSNDPNTLDMANSNKIDYIPDRKLANNTKEEEKIEHITVATVGGDAAIPV</sequence>
<protein>
    <recommendedName>
        <fullName evidence="3">Killer toxin Kp4 domain-containing protein</fullName>
    </recommendedName>
</protein>
<dbReference type="InterPro" id="IPR011329">
    <property type="entry name" value="Killer_tox_Kp4/SMK"/>
</dbReference>
<keyword evidence="2" id="KW-0732">Signal</keyword>
<evidence type="ECO:0000313" key="5">
    <source>
        <dbReference type="Proteomes" id="UP001365542"/>
    </source>
</evidence>
<evidence type="ECO:0000256" key="2">
    <source>
        <dbReference type="SAM" id="SignalP"/>
    </source>
</evidence>
<dbReference type="GO" id="GO:0005576">
    <property type="term" value="C:extracellular region"/>
    <property type="evidence" value="ECO:0007669"/>
    <property type="project" value="InterPro"/>
</dbReference>